<dbReference type="PANTHER" id="PTHR43355:SF2">
    <property type="entry name" value="FLAVIN REDUCTASE (NADPH)"/>
    <property type="match status" value="1"/>
</dbReference>
<protein>
    <recommendedName>
        <fullName evidence="2">NAD(P)-binding domain-containing protein</fullName>
    </recommendedName>
</protein>
<dbReference type="Pfam" id="PF13460">
    <property type="entry name" value="NAD_binding_10"/>
    <property type="match status" value="1"/>
</dbReference>
<evidence type="ECO:0000313" key="4">
    <source>
        <dbReference type="Proteomes" id="UP001152649"/>
    </source>
</evidence>
<gene>
    <name evidence="3" type="ORF">PSALAMII_LOCUS11852</name>
</gene>
<dbReference type="InterPro" id="IPR016040">
    <property type="entry name" value="NAD(P)-bd_dom"/>
</dbReference>
<evidence type="ECO:0000259" key="2">
    <source>
        <dbReference type="Pfam" id="PF13460"/>
    </source>
</evidence>
<evidence type="ECO:0000313" key="3">
    <source>
        <dbReference type="EMBL" id="CAG8432119.1"/>
    </source>
</evidence>
<comment type="similarity">
    <text evidence="1">Belongs to the avfA family.</text>
</comment>
<proteinExistence type="inferred from homology"/>
<accession>A0A9W4K5S6</accession>
<dbReference type="Proteomes" id="UP001152649">
    <property type="component" value="Unassembled WGS sequence"/>
</dbReference>
<dbReference type="PANTHER" id="PTHR43355">
    <property type="entry name" value="FLAVIN REDUCTASE (NADPH)"/>
    <property type="match status" value="1"/>
</dbReference>
<dbReference type="InterPro" id="IPR036291">
    <property type="entry name" value="NAD(P)-bd_dom_sf"/>
</dbReference>
<dbReference type="Gene3D" id="3.40.50.720">
    <property type="entry name" value="NAD(P)-binding Rossmann-like Domain"/>
    <property type="match status" value="1"/>
</dbReference>
<evidence type="ECO:0000256" key="1">
    <source>
        <dbReference type="ARBA" id="ARBA00038376"/>
    </source>
</evidence>
<dbReference type="GO" id="GO:0004074">
    <property type="term" value="F:biliverdin reductase [NAD(P)H] activity"/>
    <property type="evidence" value="ECO:0007669"/>
    <property type="project" value="TreeGrafter"/>
</dbReference>
<dbReference type="GO" id="GO:0042602">
    <property type="term" value="F:riboflavin reductase (NADPH) activity"/>
    <property type="evidence" value="ECO:0007669"/>
    <property type="project" value="TreeGrafter"/>
</dbReference>
<reference evidence="3" key="1">
    <citation type="submission" date="2021-07" db="EMBL/GenBank/DDBJ databases">
        <authorList>
            <person name="Branca A.L. A."/>
        </authorList>
    </citation>
    <scope>NUCLEOTIDE SEQUENCE</scope>
</reference>
<name>A0A9W4K5S6_9EURO</name>
<dbReference type="OrthoDB" id="419598at2759"/>
<dbReference type="AlphaFoldDB" id="A0A9W4K5S6"/>
<dbReference type="SUPFAM" id="SSF51735">
    <property type="entry name" value="NAD(P)-binding Rossmann-fold domains"/>
    <property type="match status" value="1"/>
</dbReference>
<feature type="domain" description="NAD(P)-binding" evidence="2">
    <location>
        <begin position="28"/>
        <end position="226"/>
    </location>
</feature>
<dbReference type="InterPro" id="IPR051606">
    <property type="entry name" value="Polyketide_Oxido-like"/>
</dbReference>
<comment type="caution">
    <text evidence="3">The sequence shown here is derived from an EMBL/GenBank/DDBJ whole genome shotgun (WGS) entry which is preliminary data.</text>
</comment>
<sequence length="240" mass="26104">MIQRALINCTYQHTPIPSLRNMRFLVIGGSGRTGKLVIDNILKRGHQVTALVRNPKSLGEELGLDIVKGTPLNAFDIRNAFSLAVPDVVIVTLSALRATDSPFAAPISPPRMMADSNANVAHIMKEFGVGKIVVLQAYGAGASWENMPCAMRLLMSKSNMTFSYEDHNLAEKEIRDSGLTFVLVRPSRLVETDVIEVREWPKDGKGVGLMGCASRISVANFLVTAALETKWDGTAPVITN</sequence>
<keyword evidence="4" id="KW-1185">Reference proteome</keyword>
<organism evidence="3 4">
    <name type="scientific">Penicillium salamii</name>
    <dbReference type="NCBI Taxonomy" id="1612424"/>
    <lineage>
        <taxon>Eukaryota</taxon>
        <taxon>Fungi</taxon>
        <taxon>Dikarya</taxon>
        <taxon>Ascomycota</taxon>
        <taxon>Pezizomycotina</taxon>
        <taxon>Eurotiomycetes</taxon>
        <taxon>Eurotiomycetidae</taxon>
        <taxon>Eurotiales</taxon>
        <taxon>Aspergillaceae</taxon>
        <taxon>Penicillium</taxon>
    </lineage>
</organism>
<dbReference type="EMBL" id="CAJVPG010000477">
    <property type="protein sequence ID" value="CAG8432119.1"/>
    <property type="molecule type" value="Genomic_DNA"/>
</dbReference>